<reference evidence="2" key="1">
    <citation type="submission" date="2021-07" db="EMBL/GenBank/DDBJ databases">
        <authorList>
            <person name="Durling M."/>
        </authorList>
    </citation>
    <scope>NUCLEOTIDE SEQUENCE</scope>
</reference>
<organism evidence="2 3">
    <name type="scientific">Hymenoscyphus fraxineus</name>
    <dbReference type="NCBI Taxonomy" id="746836"/>
    <lineage>
        <taxon>Eukaryota</taxon>
        <taxon>Fungi</taxon>
        <taxon>Dikarya</taxon>
        <taxon>Ascomycota</taxon>
        <taxon>Pezizomycotina</taxon>
        <taxon>Leotiomycetes</taxon>
        <taxon>Helotiales</taxon>
        <taxon>Helotiaceae</taxon>
        <taxon>Hymenoscyphus</taxon>
    </lineage>
</organism>
<feature type="region of interest" description="Disordered" evidence="1">
    <location>
        <begin position="1"/>
        <end position="57"/>
    </location>
</feature>
<protein>
    <submittedName>
        <fullName evidence="2">Uncharacterized protein</fullName>
    </submittedName>
</protein>
<keyword evidence="3" id="KW-1185">Reference proteome</keyword>
<gene>
    <name evidence="2" type="ORF">HYFRA_00001038</name>
</gene>
<evidence type="ECO:0000256" key="1">
    <source>
        <dbReference type="SAM" id="MobiDB-lite"/>
    </source>
</evidence>
<dbReference type="EMBL" id="CAJVRL010000045">
    <property type="protein sequence ID" value="CAG8952294.1"/>
    <property type="molecule type" value="Genomic_DNA"/>
</dbReference>
<comment type="caution">
    <text evidence="2">The sequence shown here is derived from an EMBL/GenBank/DDBJ whole genome shotgun (WGS) entry which is preliminary data.</text>
</comment>
<evidence type="ECO:0000313" key="3">
    <source>
        <dbReference type="Proteomes" id="UP000696280"/>
    </source>
</evidence>
<dbReference type="AlphaFoldDB" id="A0A9N9PGW4"/>
<proteinExistence type="predicted"/>
<feature type="compositionally biased region" description="Low complexity" evidence="1">
    <location>
        <begin position="119"/>
        <end position="128"/>
    </location>
</feature>
<evidence type="ECO:0000313" key="2">
    <source>
        <dbReference type="EMBL" id="CAG8952294.1"/>
    </source>
</evidence>
<feature type="compositionally biased region" description="Polar residues" evidence="1">
    <location>
        <begin position="1"/>
        <end position="15"/>
    </location>
</feature>
<dbReference type="OrthoDB" id="10437175at2759"/>
<feature type="region of interest" description="Disordered" evidence="1">
    <location>
        <begin position="69"/>
        <end position="139"/>
    </location>
</feature>
<feature type="compositionally biased region" description="Basic and acidic residues" evidence="1">
    <location>
        <begin position="16"/>
        <end position="27"/>
    </location>
</feature>
<accession>A0A9N9PGW4</accession>
<name>A0A9N9PGW4_9HELO</name>
<sequence length="175" mass="19273">MTGPAPSNQNTTSKTTDGKESDKKNKDTTISNKGAGKPGMHDTKATQNPGTSHDHSHRFRKFCHRHCIVPGHHHEGSDKAVPIPTINVSDTTPPGKEKMNASTSKGSENAEKLSPKVVPKASSRASAKTAKRKPSANSVYWVEEAEEERCPDCDEDFYYDDAEDYYYDEDESDSD</sequence>
<dbReference type="Proteomes" id="UP000696280">
    <property type="component" value="Unassembled WGS sequence"/>
</dbReference>